<dbReference type="AlphaFoldDB" id="A0A1R3RQP9"/>
<evidence type="ECO:0000259" key="5">
    <source>
        <dbReference type="PROSITE" id="PS01360"/>
    </source>
</evidence>
<evidence type="ECO:0000256" key="1">
    <source>
        <dbReference type="ARBA" id="ARBA00022723"/>
    </source>
</evidence>
<dbReference type="InterPro" id="IPR002893">
    <property type="entry name" value="Znf_MYND"/>
</dbReference>
<dbReference type="STRING" id="602072.A0A1R3RQP9"/>
<keyword evidence="3" id="KW-0862">Zinc</keyword>
<feature type="region of interest" description="Disordered" evidence="4">
    <location>
        <begin position="350"/>
        <end position="382"/>
    </location>
</feature>
<proteinExistence type="predicted"/>
<feature type="compositionally biased region" description="Basic and acidic residues" evidence="4">
    <location>
        <begin position="350"/>
        <end position="360"/>
    </location>
</feature>
<reference evidence="7" key="1">
    <citation type="journal article" date="2017" name="Genome Biol.">
        <title>Comparative genomics reveals high biological diversity and specific adaptations in the industrially and medically important fungal genus Aspergillus.</title>
        <authorList>
            <person name="de Vries R.P."/>
            <person name="Riley R."/>
            <person name="Wiebenga A."/>
            <person name="Aguilar-Osorio G."/>
            <person name="Amillis S."/>
            <person name="Uchima C.A."/>
            <person name="Anderluh G."/>
            <person name="Asadollahi M."/>
            <person name="Askin M."/>
            <person name="Barry K."/>
            <person name="Battaglia E."/>
            <person name="Bayram O."/>
            <person name="Benocci T."/>
            <person name="Braus-Stromeyer S.A."/>
            <person name="Caldana C."/>
            <person name="Canovas D."/>
            <person name="Cerqueira G.C."/>
            <person name="Chen F."/>
            <person name="Chen W."/>
            <person name="Choi C."/>
            <person name="Clum A."/>
            <person name="Dos Santos R.A."/>
            <person name="Damasio A.R."/>
            <person name="Diallinas G."/>
            <person name="Emri T."/>
            <person name="Fekete E."/>
            <person name="Flipphi M."/>
            <person name="Freyberg S."/>
            <person name="Gallo A."/>
            <person name="Gournas C."/>
            <person name="Habgood R."/>
            <person name="Hainaut M."/>
            <person name="Harispe M.L."/>
            <person name="Henrissat B."/>
            <person name="Hilden K.S."/>
            <person name="Hope R."/>
            <person name="Hossain A."/>
            <person name="Karabika E."/>
            <person name="Karaffa L."/>
            <person name="Karanyi Z."/>
            <person name="Krasevec N."/>
            <person name="Kuo A."/>
            <person name="Kusch H."/>
            <person name="LaButti K."/>
            <person name="Lagendijk E.L."/>
            <person name="Lapidus A."/>
            <person name="Levasseur A."/>
            <person name="Lindquist E."/>
            <person name="Lipzen A."/>
            <person name="Logrieco A.F."/>
            <person name="MacCabe A."/>
            <person name="Maekelae M.R."/>
            <person name="Malavazi I."/>
            <person name="Melin P."/>
            <person name="Meyer V."/>
            <person name="Mielnichuk N."/>
            <person name="Miskei M."/>
            <person name="Molnar A.P."/>
            <person name="Mule G."/>
            <person name="Ngan C.Y."/>
            <person name="Orejas M."/>
            <person name="Orosz E."/>
            <person name="Ouedraogo J.P."/>
            <person name="Overkamp K.M."/>
            <person name="Park H.-S."/>
            <person name="Perrone G."/>
            <person name="Piumi F."/>
            <person name="Punt P.J."/>
            <person name="Ram A.F."/>
            <person name="Ramon A."/>
            <person name="Rauscher S."/>
            <person name="Record E."/>
            <person name="Riano-Pachon D.M."/>
            <person name="Robert V."/>
            <person name="Roehrig J."/>
            <person name="Ruller R."/>
            <person name="Salamov A."/>
            <person name="Salih N.S."/>
            <person name="Samson R.A."/>
            <person name="Sandor E."/>
            <person name="Sanguinetti M."/>
            <person name="Schuetze T."/>
            <person name="Sepcic K."/>
            <person name="Shelest E."/>
            <person name="Sherlock G."/>
            <person name="Sophianopoulou V."/>
            <person name="Squina F.M."/>
            <person name="Sun H."/>
            <person name="Susca A."/>
            <person name="Todd R.B."/>
            <person name="Tsang A."/>
            <person name="Unkles S.E."/>
            <person name="van de Wiele N."/>
            <person name="van Rossen-Uffink D."/>
            <person name="Oliveira J.V."/>
            <person name="Vesth T.C."/>
            <person name="Visser J."/>
            <person name="Yu J.-H."/>
            <person name="Zhou M."/>
            <person name="Andersen M.R."/>
            <person name="Archer D.B."/>
            <person name="Baker S.E."/>
            <person name="Benoit I."/>
            <person name="Brakhage A.A."/>
            <person name="Braus G.H."/>
            <person name="Fischer R."/>
            <person name="Frisvad J.C."/>
            <person name="Goldman G.H."/>
            <person name="Houbraken J."/>
            <person name="Oakley B."/>
            <person name="Pocsi I."/>
            <person name="Scazzocchio C."/>
            <person name="Seiboth B."/>
            <person name="vanKuyk P.A."/>
            <person name="Wortman J."/>
            <person name="Dyer P.S."/>
            <person name="Grigoriev I.V."/>
        </authorList>
    </citation>
    <scope>NUCLEOTIDE SEQUENCE [LARGE SCALE GENOMIC DNA]</scope>
    <source>
        <strain evidence="7">ITEM 5010</strain>
    </source>
</reference>
<keyword evidence="2" id="KW-0863">Zinc-finger</keyword>
<dbReference type="Proteomes" id="UP000188318">
    <property type="component" value="Unassembled WGS sequence"/>
</dbReference>
<name>A0A1R3RQP9_ASPC5</name>
<dbReference type="Gene3D" id="6.10.140.2220">
    <property type="match status" value="1"/>
</dbReference>
<feature type="compositionally biased region" description="Low complexity" evidence="4">
    <location>
        <begin position="361"/>
        <end position="382"/>
    </location>
</feature>
<dbReference type="SUPFAM" id="SSF144232">
    <property type="entry name" value="HIT/MYND zinc finger-like"/>
    <property type="match status" value="1"/>
</dbReference>
<keyword evidence="7" id="KW-1185">Reference proteome</keyword>
<protein>
    <recommendedName>
        <fullName evidence="5">MYND-type domain-containing protein</fullName>
    </recommendedName>
</protein>
<dbReference type="GO" id="GO:0008270">
    <property type="term" value="F:zinc ion binding"/>
    <property type="evidence" value="ECO:0007669"/>
    <property type="project" value="UniProtKB-KW"/>
</dbReference>
<dbReference type="OrthoDB" id="5952526at2759"/>
<feature type="domain" description="MYND-type" evidence="5">
    <location>
        <begin position="10"/>
        <end position="47"/>
    </location>
</feature>
<dbReference type="Pfam" id="PF01753">
    <property type="entry name" value="zf-MYND"/>
    <property type="match status" value="1"/>
</dbReference>
<accession>A0A1R3RQP9</accession>
<evidence type="ECO:0000313" key="7">
    <source>
        <dbReference type="Proteomes" id="UP000188318"/>
    </source>
</evidence>
<organism evidence="6 7">
    <name type="scientific">Aspergillus carbonarius (strain ITEM 5010)</name>
    <dbReference type="NCBI Taxonomy" id="602072"/>
    <lineage>
        <taxon>Eukaryota</taxon>
        <taxon>Fungi</taxon>
        <taxon>Dikarya</taxon>
        <taxon>Ascomycota</taxon>
        <taxon>Pezizomycotina</taxon>
        <taxon>Eurotiomycetes</taxon>
        <taxon>Eurotiomycetidae</taxon>
        <taxon>Eurotiales</taxon>
        <taxon>Aspergillaceae</taxon>
        <taxon>Aspergillus</taxon>
        <taxon>Aspergillus subgen. Circumdati</taxon>
    </lineage>
</organism>
<gene>
    <name evidence="6" type="ORF">ASPCADRAFT_405274</name>
</gene>
<dbReference type="EMBL" id="KV907498">
    <property type="protein sequence ID" value="OOF96804.1"/>
    <property type="molecule type" value="Genomic_DNA"/>
</dbReference>
<keyword evidence="1" id="KW-0479">Metal-binding</keyword>
<sequence>MDATIITSGCGLCGTEKCPIRCDSCQVISYCSREHKAAHSRSHLGICLDIKSHRTGVMWAESRLSFNTKFVLHPCEKLRRYPSGALGRRLQLKGLSWKEMDESVYMKSRLKLARAMSGIRTRESLQAQLTHVMDVLRMSDSDENGLRNLAPVLMLRLNQDQDCYNFLKWWTGAKVFKSKRGCTDKTDPGLWLQAIGPADFFEPVDFVQDLAHTVIMTLLKIKILIDIQNLDSLASGSPEEVSGTFFRAAARSNIAADKCKLMLNSSKRQELIGNLLMQIGKLYDSVAKKNGYYWPALVAPESPLEWETDRKKQDFFEEMQDIWGYTHDAWKEVSGAIDFIRAKVENEAEQKVRRNAHEQTQDQAQDQAQDQVESQVQGQIKG</sequence>
<evidence type="ECO:0000256" key="2">
    <source>
        <dbReference type="ARBA" id="ARBA00022771"/>
    </source>
</evidence>
<evidence type="ECO:0000313" key="6">
    <source>
        <dbReference type="EMBL" id="OOF96804.1"/>
    </source>
</evidence>
<evidence type="ECO:0000256" key="4">
    <source>
        <dbReference type="SAM" id="MobiDB-lite"/>
    </source>
</evidence>
<dbReference type="OMA" id="HYWPALH"/>
<dbReference type="VEuPathDB" id="FungiDB:ASPCADRAFT_405274"/>
<evidence type="ECO:0000256" key="3">
    <source>
        <dbReference type="ARBA" id="ARBA00022833"/>
    </source>
</evidence>
<dbReference type="PROSITE" id="PS01360">
    <property type="entry name" value="ZF_MYND_1"/>
    <property type="match status" value="1"/>
</dbReference>